<dbReference type="Gene3D" id="3.40.630.30">
    <property type="match status" value="1"/>
</dbReference>
<dbReference type="EMBL" id="JACOOU010000004">
    <property type="protein sequence ID" value="MBC5672884.1"/>
    <property type="molecule type" value="Genomic_DNA"/>
</dbReference>
<dbReference type="InterPro" id="IPR052742">
    <property type="entry name" value="Mito_N-acetyltransferase"/>
</dbReference>
<accession>A0ABR7FCF3</accession>
<evidence type="ECO:0000313" key="3">
    <source>
        <dbReference type="Proteomes" id="UP000654573"/>
    </source>
</evidence>
<dbReference type="InterPro" id="IPR000182">
    <property type="entry name" value="GNAT_dom"/>
</dbReference>
<dbReference type="PANTHER" id="PTHR43138:SF1">
    <property type="entry name" value="N-ACETYLTRANSFERASE ACA1"/>
    <property type="match status" value="1"/>
</dbReference>
<dbReference type="PROSITE" id="PS51186">
    <property type="entry name" value="GNAT"/>
    <property type="match status" value="1"/>
</dbReference>
<dbReference type="RefSeq" id="WP_054351455.1">
    <property type="nucleotide sequence ID" value="NZ_JACOOU010000004.1"/>
</dbReference>
<organism evidence="2 3">
    <name type="scientific">Blautia celeris</name>
    <dbReference type="NCBI Taxonomy" id="2763026"/>
    <lineage>
        <taxon>Bacteria</taxon>
        <taxon>Bacillati</taxon>
        <taxon>Bacillota</taxon>
        <taxon>Clostridia</taxon>
        <taxon>Lachnospirales</taxon>
        <taxon>Lachnospiraceae</taxon>
        <taxon>Blautia</taxon>
    </lineage>
</organism>
<evidence type="ECO:0000313" key="2">
    <source>
        <dbReference type="EMBL" id="MBC5672884.1"/>
    </source>
</evidence>
<name>A0ABR7FCF3_9FIRM</name>
<dbReference type="Pfam" id="PF00583">
    <property type="entry name" value="Acetyltransf_1"/>
    <property type="match status" value="1"/>
</dbReference>
<comment type="caution">
    <text evidence="2">The sequence shown here is derived from an EMBL/GenBank/DDBJ whole genome shotgun (WGS) entry which is preliminary data.</text>
</comment>
<protein>
    <submittedName>
        <fullName evidence="2">GNAT family N-acetyltransferase</fullName>
    </submittedName>
</protein>
<dbReference type="SUPFAM" id="SSF55729">
    <property type="entry name" value="Acyl-CoA N-acyltransferases (Nat)"/>
    <property type="match status" value="1"/>
</dbReference>
<sequence>MGINVRKFEEKDIESMISIWNEVVEEGVAYPQLDLLDEKTGAEFFCCQTYCGVAEDAGTGEILGLYILHPNNVGRCGHISNASYAVKSAARGKHIGEMLVKDCLIQGRMCGFRILQFNAVVRTNRAARHLYEKLGFKQLGVIPGGFLMKDGHYEDICPYYREL</sequence>
<evidence type="ECO:0000259" key="1">
    <source>
        <dbReference type="PROSITE" id="PS51186"/>
    </source>
</evidence>
<dbReference type="InterPro" id="IPR016181">
    <property type="entry name" value="Acyl_CoA_acyltransferase"/>
</dbReference>
<gene>
    <name evidence="2" type="ORF">H8S76_11575</name>
</gene>
<proteinExistence type="predicted"/>
<dbReference type="Proteomes" id="UP000654573">
    <property type="component" value="Unassembled WGS sequence"/>
</dbReference>
<keyword evidence="3" id="KW-1185">Reference proteome</keyword>
<dbReference type="PANTHER" id="PTHR43138">
    <property type="entry name" value="ACETYLTRANSFERASE, GNAT FAMILY"/>
    <property type="match status" value="1"/>
</dbReference>
<feature type="domain" description="N-acetyltransferase" evidence="1">
    <location>
        <begin position="3"/>
        <end position="160"/>
    </location>
</feature>
<reference evidence="2 3" key="1">
    <citation type="submission" date="2020-08" db="EMBL/GenBank/DDBJ databases">
        <title>Genome public.</title>
        <authorList>
            <person name="Liu C."/>
            <person name="Sun Q."/>
        </authorList>
    </citation>
    <scope>NUCLEOTIDE SEQUENCE [LARGE SCALE GENOMIC DNA]</scope>
    <source>
        <strain evidence="2 3">NSJ-34</strain>
    </source>
</reference>